<feature type="domain" description="EF-hand" evidence="2">
    <location>
        <begin position="78"/>
        <end position="113"/>
    </location>
</feature>
<dbReference type="SMART" id="SM00054">
    <property type="entry name" value="EFh"/>
    <property type="match status" value="2"/>
</dbReference>
<gene>
    <name evidence="3" type="ORF">CTAYLR_000378</name>
</gene>
<dbReference type="EMBL" id="JAQMWT010000317">
    <property type="protein sequence ID" value="KAJ8605176.1"/>
    <property type="molecule type" value="Genomic_DNA"/>
</dbReference>
<reference evidence="3" key="1">
    <citation type="submission" date="2023-01" db="EMBL/GenBank/DDBJ databases">
        <title>Metagenome sequencing of chrysophaentin producing Chrysophaeum taylorii.</title>
        <authorList>
            <person name="Davison J."/>
            <person name="Bewley C."/>
        </authorList>
    </citation>
    <scope>NUCLEOTIDE SEQUENCE</scope>
    <source>
        <strain evidence="3">NIES-1699</strain>
    </source>
</reference>
<proteinExistence type="predicted"/>
<dbReference type="InterPro" id="IPR011992">
    <property type="entry name" value="EF-hand-dom_pair"/>
</dbReference>
<dbReference type="InterPro" id="IPR002048">
    <property type="entry name" value="EF_hand_dom"/>
</dbReference>
<dbReference type="CDD" id="cd00051">
    <property type="entry name" value="EFh"/>
    <property type="match status" value="1"/>
</dbReference>
<keyword evidence="4" id="KW-1185">Reference proteome</keyword>
<comment type="caution">
    <text evidence="3">The sequence shown here is derived from an EMBL/GenBank/DDBJ whole genome shotgun (WGS) entry which is preliminary data.</text>
</comment>
<dbReference type="PROSITE" id="PS00018">
    <property type="entry name" value="EF_HAND_1"/>
    <property type="match status" value="2"/>
</dbReference>
<feature type="domain" description="EF-hand" evidence="2">
    <location>
        <begin position="42"/>
        <end position="77"/>
    </location>
</feature>
<accession>A0AAD7XMZ8</accession>
<dbReference type="PROSITE" id="PS50222">
    <property type="entry name" value="EF_HAND_2"/>
    <property type="match status" value="2"/>
</dbReference>
<evidence type="ECO:0000256" key="1">
    <source>
        <dbReference type="ARBA" id="ARBA00022837"/>
    </source>
</evidence>
<dbReference type="SUPFAM" id="SSF47473">
    <property type="entry name" value="EF-hand"/>
    <property type="match status" value="1"/>
</dbReference>
<dbReference type="Gene3D" id="1.10.238.10">
    <property type="entry name" value="EF-hand"/>
    <property type="match status" value="1"/>
</dbReference>
<dbReference type="InterPro" id="IPR018247">
    <property type="entry name" value="EF_Hand_1_Ca_BS"/>
</dbReference>
<dbReference type="GO" id="GO:0005509">
    <property type="term" value="F:calcium ion binding"/>
    <property type="evidence" value="ECO:0007669"/>
    <property type="project" value="InterPro"/>
</dbReference>
<dbReference type="Pfam" id="PF13499">
    <property type="entry name" value="EF-hand_7"/>
    <property type="match status" value="1"/>
</dbReference>
<evidence type="ECO:0000259" key="2">
    <source>
        <dbReference type="PROSITE" id="PS50222"/>
    </source>
</evidence>
<evidence type="ECO:0000313" key="4">
    <source>
        <dbReference type="Proteomes" id="UP001230188"/>
    </source>
</evidence>
<sequence length="268" mass="30328">MRRCRRKKKKVRLLRLEQTHESTEEYLSKHGKTPPIGTFTVKDRRRLRSLFEKLDADNSGQISAEELIGPLIGAGMANSEADVRSFVRSVDADRSGLIDLNEFLDAMEAAHKRSLSKPKKISQTGAMRLVDMEDDSKHLGMGVNLAIRRRKRLLETIHGSLPTVAKIDALRRAEARLRADLLIQKNNAGNRHKLRAIQRERRSLQRTNLDNAKLLAAIERAVRLDKNLLDLGRRHADTYVASAVADLNDNNRAALRPLRFPPRLASLT</sequence>
<dbReference type="Proteomes" id="UP001230188">
    <property type="component" value="Unassembled WGS sequence"/>
</dbReference>
<organism evidence="3 4">
    <name type="scientific">Chrysophaeum taylorii</name>
    <dbReference type="NCBI Taxonomy" id="2483200"/>
    <lineage>
        <taxon>Eukaryota</taxon>
        <taxon>Sar</taxon>
        <taxon>Stramenopiles</taxon>
        <taxon>Ochrophyta</taxon>
        <taxon>Pelagophyceae</taxon>
        <taxon>Pelagomonadales</taxon>
        <taxon>Pelagomonadaceae</taxon>
        <taxon>Chrysophaeum</taxon>
    </lineage>
</organism>
<evidence type="ECO:0000313" key="3">
    <source>
        <dbReference type="EMBL" id="KAJ8605176.1"/>
    </source>
</evidence>
<name>A0AAD7XMZ8_9STRA</name>
<dbReference type="AlphaFoldDB" id="A0AAD7XMZ8"/>
<protein>
    <recommendedName>
        <fullName evidence="2">EF-hand domain-containing protein</fullName>
    </recommendedName>
</protein>
<keyword evidence="1" id="KW-0106">Calcium</keyword>